<keyword evidence="2" id="KW-1185">Reference proteome</keyword>
<protein>
    <submittedName>
        <fullName evidence="1">Uncharacterized protein</fullName>
    </submittedName>
</protein>
<dbReference type="EMBL" id="SDMP01000003">
    <property type="protein sequence ID" value="RYR67762.1"/>
    <property type="molecule type" value="Genomic_DNA"/>
</dbReference>
<evidence type="ECO:0000313" key="2">
    <source>
        <dbReference type="Proteomes" id="UP000289738"/>
    </source>
</evidence>
<reference evidence="1 2" key="1">
    <citation type="submission" date="2019-01" db="EMBL/GenBank/DDBJ databases">
        <title>Sequencing of cultivated peanut Arachis hypogaea provides insights into genome evolution and oil improvement.</title>
        <authorList>
            <person name="Chen X."/>
        </authorList>
    </citation>
    <scope>NUCLEOTIDE SEQUENCE [LARGE SCALE GENOMIC DNA]</scope>
    <source>
        <strain evidence="2">cv. Fuhuasheng</strain>
        <tissue evidence="1">Leaves</tissue>
    </source>
</reference>
<gene>
    <name evidence="1" type="ORF">Ahy_A03g014170</name>
</gene>
<proteinExistence type="predicted"/>
<dbReference type="PANTHER" id="PTHR47718:SF13">
    <property type="entry name" value="OS09G0290500 PROTEIN"/>
    <property type="match status" value="1"/>
</dbReference>
<evidence type="ECO:0000313" key="1">
    <source>
        <dbReference type="EMBL" id="RYR67762.1"/>
    </source>
</evidence>
<name>A0A445DX46_ARAHY</name>
<dbReference type="AlphaFoldDB" id="A0A445DX46"/>
<comment type="caution">
    <text evidence="1">The sequence shown here is derived from an EMBL/GenBank/DDBJ whole genome shotgun (WGS) entry which is preliminary data.</text>
</comment>
<dbReference type="STRING" id="3818.A0A445DX46"/>
<accession>A0A445DX46</accession>
<dbReference type="Proteomes" id="UP000289738">
    <property type="component" value="Chromosome A03"/>
</dbReference>
<organism evidence="1 2">
    <name type="scientific">Arachis hypogaea</name>
    <name type="common">Peanut</name>
    <dbReference type="NCBI Taxonomy" id="3818"/>
    <lineage>
        <taxon>Eukaryota</taxon>
        <taxon>Viridiplantae</taxon>
        <taxon>Streptophyta</taxon>
        <taxon>Embryophyta</taxon>
        <taxon>Tracheophyta</taxon>
        <taxon>Spermatophyta</taxon>
        <taxon>Magnoliopsida</taxon>
        <taxon>eudicotyledons</taxon>
        <taxon>Gunneridae</taxon>
        <taxon>Pentapetalae</taxon>
        <taxon>rosids</taxon>
        <taxon>fabids</taxon>
        <taxon>Fabales</taxon>
        <taxon>Fabaceae</taxon>
        <taxon>Papilionoideae</taxon>
        <taxon>50 kb inversion clade</taxon>
        <taxon>dalbergioids sensu lato</taxon>
        <taxon>Dalbergieae</taxon>
        <taxon>Pterocarpus clade</taxon>
        <taxon>Arachis</taxon>
    </lineage>
</organism>
<sequence>MTFTKQDMYNEVRRQREMQNGDVSAAIRYLEGVSRVDNIMFWRYKVGSENNLCDLFWSDGRSHFDYAIFGDVLAFDANYGRNKYNFPVVVFSGVNHHNQTCVFGCVMVCAKCKSPTSGLCSSFWNAWKERPLRQSSQMEIPRCEMLYVMYFSKPITGYVLGICFVMRPLIYVTHDSPSYLDIACLRTWRLTSSRRNGRRCWMSVGFVKSNGYGVLEFVMNFQRCINFLRDNEDELEFRSWYGTLVLRTKFVELEKDVWTKLGWVPCMSDDDFKYYSHKVLTDTICLEIKNGFRPPEHVRVTAEEQRVKDPISVRTKDTSRLSQASASTGKKRRKWSNCGQLGYRRTRCPNRAGQEGGQLCVGMNKRFRGTQVVQEDAPSNNLEAVSLGDL</sequence>
<dbReference type="PANTHER" id="PTHR47718">
    <property type="entry name" value="OS01G0519700 PROTEIN"/>
    <property type="match status" value="1"/>
</dbReference>